<keyword evidence="11" id="KW-1185">Reference proteome</keyword>
<feature type="compositionally biased region" description="Low complexity" evidence="7">
    <location>
        <begin position="887"/>
        <end position="923"/>
    </location>
</feature>
<gene>
    <name evidence="10" type="ORF">C8Q69DRAFT_471625</name>
</gene>
<reference evidence="10 11" key="1">
    <citation type="journal article" date="2018" name="Front. Microbiol.">
        <title>Genomic and genetic insights into a cosmopolitan fungus, Paecilomyces variotii (Eurotiales).</title>
        <authorList>
            <person name="Urquhart A.S."/>
            <person name="Mondo S.J."/>
            <person name="Makela M.R."/>
            <person name="Hane J.K."/>
            <person name="Wiebenga A."/>
            <person name="He G."/>
            <person name="Mihaltcheva S."/>
            <person name="Pangilinan J."/>
            <person name="Lipzen A."/>
            <person name="Barry K."/>
            <person name="de Vries R.P."/>
            <person name="Grigoriev I.V."/>
            <person name="Idnurm A."/>
        </authorList>
    </citation>
    <scope>NUCLEOTIDE SEQUENCE [LARGE SCALE GENOMIC DNA]</scope>
    <source>
        <strain evidence="10 11">CBS 101075</strain>
    </source>
</reference>
<feature type="compositionally biased region" description="Acidic residues" evidence="7">
    <location>
        <begin position="825"/>
        <end position="835"/>
    </location>
</feature>
<dbReference type="Pfam" id="PF11923">
    <property type="entry name" value="NFACT-C"/>
    <property type="match status" value="1"/>
</dbReference>
<sequence>MLPRIRHATEKTPSRKSPFKFSHTRPLVKLFPVRKSLDKRLRQRLKMKQRFSSLDVKVITRELDSALTSLRVSNIYDLSSRIFLFKLAKPDNRKQLIVDSGFRCHLTEYSRSTATAPSPFVTRLRKTLKTRRVTSVTQIGTDRIIDIVFSDGVYHLFLEFFAGGNIILTDRDYTILTLFRQVPAGGDQEEVKVGLKYTVTNKQNYGGVPELSKDRVKETLQKAIASGAAQEAAKKSKKKSADLLRKALSLGFPEYPPLLLDHAFVVRGFDSSILPDQVLQDDGILEKLMGVLEEAESVSKQLSASDKHPGYIVAKEDKRPVPDSTAEKKTSYLYEDFHPFKPQQFEGKPETTILEFDGFNKTVDEYFSSLESQKLESRLTEREEAARRKLEAVRQEHEKRLGTLQQAQEIHIRKAEAIEANVFRVQEAMDAVNGLIAQGMDWVEMARLIEMEQNRNNPVAKIIKLPLKLYENTVTLLLGEENFQQEAEDDEAYGSESESESEKDSEDERQGPTASQLLEIDIDLGLSPWANATQYYTQKKVAAVKEQKTAQSSTKALKSHEKKVTEDLKKSLKQEKQVLRPARKPFWFEKYLFFISSEGYLVLGGRDTHQTEILYRRYLKKGDIFVHADLEGATPMIVKNRPGQSDAPIPPGTLSQAGNYSVATSVAWDSKAVMSAWWVHANQVSKTTETGELLVTGGFVIKGEKNFLAPSQLVLGFAVMFQVSMESVQNHRKYRLHDAEETPVTEQVAESETQKGETPSIETPAENPGDDKEQTSSDNDAGRADQREDSPESDEDDHLDEKPAENPLQSGASEPVEEGIKPENFDEEGSDDEEGSEKAEEHEKDQEAPEETGPTKEGKQESSRPQAGRRHLSAREKRLAKKGKPLDVPTASSDVADDASSIAADPPSPSTAPSVVAKSAALSRGKRAKAKKAAAKYADQDEEDRELALRLLGSTSKPNKAAIAAAEREKRNAEIEAQRERRRAQHNRAAEAERRRLAALEEGADDYDEETAKAEAADLSWLPALVGTPLPEDEVLAAIPVCAPWAALTRYKYRAKLQPGTVKKGKAVKEILGRWIAESTAGAKKGKKEDIEETGVDRATAERMRAREAELIKAWREAEIVNTVPVGKVRIITGGGSGGAGGGGGGGGKGGEGKGKSNQKGGKGGKGGKKK</sequence>
<proteinExistence type="inferred from homology"/>
<dbReference type="GO" id="GO:1990116">
    <property type="term" value="P:ribosome-associated ubiquitin-dependent protein catabolic process"/>
    <property type="evidence" value="ECO:0007669"/>
    <property type="project" value="TreeGrafter"/>
</dbReference>
<feature type="region of interest" description="Disordered" evidence="7">
    <location>
        <begin position="965"/>
        <end position="993"/>
    </location>
</feature>
<dbReference type="RefSeq" id="XP_028484462.1">
    <property type="nucleotide sequence ID" value="XM_028630924.1"/>
</dbReference>
<feature type="compositionally biased region" description="Polar residues" evidence="7">
    <location>
        <begin position="744"/>
        <end position="761"/>
    </location>
</feature>
<feature type="region of interest" description="Disordered" evidence="7">
    <location>
        <begin position="1132"/>
        <end position="1171"/>
    </location>
</feature>
<evidence type="ECO:0000259" key="8">
    <source>
        <dbReference type="Pfam" id="PF05670"/>
    </source>
</evidence>
<dbReference type="Proteomes" id="UP000283841">
    <property type="component" value="Unassembled WGS sequence"/>
</dbReference>
<organism evidence="10 11">
    <name type="scientific">Byssochlamys spectabilis</name>
    <name type="common">Paecilomyces variotii</name>
    <dbReference type="NCBI Taxonomy" id="264951"/>
    <lineage>
        <taxon>Eukaryota</taxon>
        <taxon>Fungi</taxon>
        <taxon>Dikarya</taxon>
        <taxon>Ascomycota</taxon>
        <taxon>Pezizomycotina</taxon>
        <taxon>Eurotiomycetes</taxon>
        <taxon>Eurotiomycetidae</taxon>
        <taxon>Eurotiales</taxon>
        <taxon>Thermoascaceae</taxon>
        <taxon>Paecilomyces</taxon>
    </lineage>
</organism>
<feature type="compositionally biased region" description="Basic and acidic residues" evidence="7">
    <location>
        <begin position="769"/>
        <end position="790"/>
    </location>
</feature>
<dbReference type="FunFam" id="2.30.310.10:FF:000003">
    <property type="entry name" value="Zinc knuckle domain containing protein"/>
    <property type="match status" value="1"/>
</dbReference>
<dbReference type="InterPro" id="IPR051608">
    <property type="entry name" value="RQC_Subunit_NEMF"/>
</dbReference>
<dbReference type="Pfam" id="PF05833">
    <property type="entry name" value="NFACT_N"/>
    <property type="match status" value="1"/>
</dbReference>
<feature type="compositionally biased region" description="Basic and acidic residues" evidence="7">
    <location>
        <begin position="966"/>
        <end position="979"/>
    </location>
</feature>
<dbReference type="GO" id="GO:0005737">
    <property type="term" value="C:cytoplasm"/>
    <property type="evidence" value="ECO:0007669"/>
    <property type="project" value="UniProtKB-SubCell"/>
</dbReference>
<evidence type="ECO:0000256" key="4">
    <source>
        <dbReference type="ARBA" id="ARBA00023054"/>
    </source>
</evidence>
<dbReference type="Pfam" id="PF05670">
    <property type="entry name" value="NFACT-R_1"/>
    <property type="match status" value="1"/>
</dbReference>
<dbReference type="VEuPathDB" id="FungiDB:C8Q69DRAFT_471625"/>
<feature type="domain" description="NFACT RNA-binding" evidence="8">
    <location>
        <begin position="590"/>
        <end position="703"/>
    </location>
</feature>
<feature type="region of interest" description="Disordered" evidence="7">
    <location>
        <begin position="737"/>
        <end position="943"/>
    </location>
</feature>
<dbReference type="GO" id="GO:0000049">
    <property type="term" value="F:tRNA binding"/>
    <property type="evidence" value="ECO:0007669"/>
    <property type="project" value="TreeGrafter"/>
</dbReference>
<keyword evidence="4 6" id="KW-0175">Coiled coil</keyword>
<dbReference type="GeneID" id="39600201"/>
<dbReference type="InterPro" id="IPR008532">
    <property type="entry name" value="NFACT_RNA-bd"/>
</dbReference>
<dbReference type="STRING" id="264951.A0A443HSL4"/>
<evidence type="ECO:0000256" key="5">
    <source>
        <dbReference type="ARBA" id="ARBA00070414"/>
    </source>
</evidence>
<protein>
    <recommendedName>
        <fullName evidence="5">Ribosome quality control complex subunit 2</fullName>
    </recommendedName>
</protein>
<dbReference type="PANTHER" id="PTHR15239">
    <property type="entry name" value="NUCLEAR EXPORT MEDIATOR FACTOR NEMF"/>
    <property type="match status" value="1"/>
</dbReference>
<accession>A0A443HSL4</accession>
<feature type="compositionally biased region" description="Gly residues" evidence="7">
    <location>
        <begin position="1133"/>
        <end position="1150"/>
    </location>
</feature>
<dbReference type="PANTHER" id="PTHR15239:SF6">
    <property type="entry name" value="RIBOSOME QUALITY CONTROL COMPLEX SUBUNIT NEMF"/>
    <property type="match status" value="1"/>
</dbReference>
<evidence type="ECO:0000256" key="6">
    <source>
        <dbReference type="SAM" id="Coils"/>
    </source>
</evidence>
<evidence type="ECO:0000259" key="9">
    <source>
        <dbReference type="Pfam" id="PF11923"/>
    </source>
</evidence>
<evidence type="ECO:0000313" key="10">
    <source>
        <dbReference type="EMBL" id="RWQ94817.1"/>
    </source>
</evidence>
<dbReference type="InterPro" id="IPR021846">
    <property type="entry name" value="NFACT-C"/>
</dbReference>
<dbReference type="AlphaFoldDB" id="A0A443HSL4"/>
<dbReference type="Gene3D" id="2.30.310.10">
    <property type="entry name" value="ibrinogen binding protein from staphylococcus aureus domain"/>
    <property type="match status" value="1"/>
</dbReference>
<dbReference type="GO" id="GO:1990112">
    <property type="term" value="C:RQC complex"/>
    <property type="evidence" value="ECO:0007669"/>
    <property type="project" value="TreeGrafter"/>
</dbReference>
<feature type="region of interest" description="Disordered" evidence="7">
    <location>
        <begin position="1"/>
        <end position="20"/>
    </location>
</feature>
<comment type="subcellular location">
    <subcellularLocation>
        <location evidence="1">Cytoplasm</location>
    </subcellularLocation>
</comment>
<evidence type="ECO:0000256" key="2">
    <source>
        <dbReference type="ARBA" id="ARBA00008318"/>
    </source>
</evidence>
<feature type="compositionally biased region" description="Basic and acidic residues" evidence="7">
    <location>
        <begin position="836"/>
        <end position="862"/>
    </location>
</feature>
<evidence type="ECO:0000256" key="3">
    <source>
        <dbReference type="ARBA" id="ARBA00022490"/>
    </source>
</evidence>
<name>A0A443HSL4_BYSSP</name>
<comment type="caution">
    <text evidence="10">The sequence shown here is derived from an EMBL/GenBank/DDBJ whole genome shotgun (WGS) entry which is preliminary data.</text>
</comment>
<feature type="coiled-coil region" evidence="6">
    <location>
        <begin position="376"/>
        <end position="407"/>
    </location>
</feature>
<comment type="similarity">
    <text evidence="2">Belongs to the NEMF family.</text>
</comment>
<feature type="compositionally biased region" description="Basic residues" evidence="7">
    <location>
        <begin position="867"/>
        <end position="883"/>
    </location>
</feature>
<evidence type="ECO:0000256" key="7">
    <source>
        <dbReference type="SAM" id="MobiDB-lite"/>
    </source>
</evidence>
<feature type="compositionally biased region" description="Basic and acidic residues" evidence="7">
    <location>
        <begin position="500"/>
        <end position="510"/>
    </location>
</feature>
<dbReference type="EMBL" id="RCNU01000007">
    <property type="protein sequence ID" value="RWQ94817.1"/>
    <property type="molecule type" value="Genomic_DNA"/>
</dbReference>
<feature type="domain" description="NFACT protein C-terminal" evidence="9">
    <location>
        <begin position="1016"/>
        <end position="1132"/>
    </location>
</feature>
<feature type="region of interest" description="Disordered" evidence="7">
    <location>
        <begin position="486"/>
        <end position="512"/>
    </location>
</feature>
<keyword evidence="3" id="KW-0963">Cytoplasm</keyword>
<evidence type="ECO:0000256" key="1">
    <source>
        <dbReference type="ARBA" id="ARBA00004496"/>
    </source>
</evidence>
<evidence type="ECO:0000313" key="11">
    <source>
        <dbReference type="Proteomes" id="UP000283841"/>
    </source>
</evidence>
<feature type="compositionally biased region" description="Acidic residues" evidence="7">
    <location>
        <begin position="486"/>
        <end position="499"/>
    </location>
</feature>
<dbReference type="GO" id="GO:0043023">
    <property type="term" value="F:ribosomal large subunit binding"/>
    <property type="evidence" value="ECO:0007669"/>
    <property type="project" value="TreeGrafter"/>
</dbReference>
<dbReference type="GO" id="GO:0072344">
    <property type="term" value="P:rescue of stalled ribosome"/>
    <property type="evidence" value="ECO:0007669"/>
    <property type="project" value="TreeGrafter"/>
</dbReference>
<feature type="compositionally biased region" description="Basic residues" evidence="7">
    <location>
        <begin position="924"/>
        <end position="934"/>
    </location>
</feature>